<reference evidence="1" key="1">
    <citation type="submission" date="2017-02" db="EMBL/GenBank/DDBJ databases">
        <title>Delving into the versatile metabolic prowess of the omnipresent phylum Bacteroidetes.</title>
        <authorList>
            <person name="Nobu M.K."/>
            <person name="Mei R."/>
            <person name="Narihiro T."/>
            <person name="Kuroda K."/>
            <person name="Liu W.-T."/>
        </authorList>
    </citation>
    <scope>NUCLEOTIDE SEQUENCE</scope>
    <source>
        <strain evidence="1">ADurb.Bin160</strain>
    </source>
</reference>
<comment type="caution">
    <text evidence="1">The sequence shown here is derived from an EMBL/GenBank/DDBJ whole genome shotgun (WGS) entry which is preliminary data.</text>
</comment>
<dbReference type="AlphaFoldDB" id="A0A1V5ZME2"/>
<evidence type="ECO:0000313" key="1">
    <source>
        <dbReference type="EMBL" id="OQB41460.1"/>
    </source>
</evidence>
<name>A0A1V5ZME2_9BACT</name>
<dbReference type="Proteomes" id="UP000485621">
    <property type="component" value="Unassembled WGS sequence"/>
</dbReference>
<accession>A0A1V5ZME2</accession>
<gene>
    <name evidence="1" type="ORF">BWY04_00794</name>
</gene>
<dbReference type="EMBL" id="MWDB01000016">
    <property type="protein sequence ID" value="OQB41460.1"/>
    <property type="molecule type" value="Genomic_DNA"/>
</dbReference>
<sequence length="79" mass="9016">MVFFRSEPVIVVEFHKASVWLIFNGIFQSGNIVGIERSKTKSQVQEAVHEELNLYPFTTIIIETSPSSMEQVPLSEYDP</sequence>
<protein>
    <submittedName>
        <fullName evidence="1">Uncharacterized protein</fullName>
    </submittedName>
</protein>
<organism evidence="1">
    <name type="scientific">candidate division CPR1 bacterium ADurb.Bin160</name>
    <dbReference type="NCBI Taxonomy" id="1852826"/>
    <lineage>
        <taxon>Bacteria</taxon>
        <taxon>candidate division CPR1</taxon>
    </lineage>
</organism>
<proteinExistence type="predicted"/>